<comment type="cofactor">
    <cofactor evidence="7">
        <name>Zn(2+)</name>
        <dbReference type="ChEBI" id="CHEBI:29105"/>
    </cofactor>
    <text evidence="7">Binds 1 zinc ion.</text>
</comment>
<dbReference type="InterPro" id="IPR024077">
    <property type="entry name" value="Neurolysin/TOP_dom2"/>
</dbReference>
<evidence type="ECO:0000256" key="6">
    <source>
        <dbReference type="ARBA" id="ARBA00023049"/>
    </source>
</evidence>
<evidence type="ECO:0000256" key="2">
    <source>
        <dbReference type="ARBA" id="ARBA00022670"/>
    </source>
</evidence>
<name>A0A8H7R0Z4_9FUNG</name>
<dbReference type="InterPro" id="IPR024079">
    <property type="entry name" value="MetalloPept_cat_dom_sf"/>
</dbReference>
<dbReference type="AlphaFoldDB" id="A0A8H7R0Z4"/>
<dbReference type="FunFam" id="3.40.390.10:FF:000006">
    <property type="entry name" value="Thimet oligopeptidase 1"/>
    <property type="match status" value="1"/>
</dbReference>
<dbReference type="CDD" id="cd06455">
    <property type="entry name" value="M3A_TOP"/>
    <property type="match status" value="1"/>
</dbReference>
<evidence type="ECO:0000256" key="3">
    <source>
        <dbReference type="ARBA" id="ARBA00022723"/>
    </source>
</evidence>
<dbReference type="InterPro" id="IPR001567">
    <property type="entry name" value="Pept_M3A_M3B_dom"/>
</dbReference>
<keyword evidence="3 7" id="KW-0479">Metal-binding</keyword>
<comment type="caution">
    <text evidence="9">The sequence shown here is derived from an EMBL/GenBank/DDBJ whole genome shotgun (WGS) entry which is preliminary data.</text>
</comment>
<dbReference type="GO" id="GO:0005758">
    <property type="term" value="C:mitochondrial intermembrane space"/>
    <property type="evidence" value="ECO:0007669"/>
    <property type="project" value="TreeGrafter"/>
</dbReference>
<evidence type="ECO:0000256" key="4">
    <source>
        <dbReference type="ARBA" id="ARBA00022801"/>
    </source>
</evidence>
<feature type="domain" description="Peptidase M3A/M3B catalytic" evidence="8">
    <location>
        <begin position="232"/>
        <end position="680"/>
    </location>
</feature>
<dbReference type="GO" id="GO:0006518">
    <property type="term" value="P:peptide metabolic process"/>
    <property type="evidence" value="ECO:0007669"/>
    <property type="project" value="TreeGrafter"/>
</dbReference>
<evidence type="ECO:0000313" key="9">
    <source>
        <dbReference type="EMBL" id="KAG2202248.1"/>
    </source>
</evidence>
<evidence type="ECO:0000256" key="1">
    <source>
        <dbReference type="ARBA" id="ARBA00006040"/>
    </source>
</evidence>
<dbReference type="Gene3D" id="1.10.1370.10">
    <property type="entry name" value="Neurolysin, domain 3"/>
    <property type="match status" value="1"/>
</dbReference>
<protein>
    <recommendedName>
        <fullName evidence="8">Peptidase M3A/M3B catalytic domain-containing protein</fullName>
    </recommendedName>
</protein>
<proteinExistence type="inferred from homology"/>
<gene>
    <name evidence="9" type="ORF">INT46_009685</name>
</gene>
<dbReference type="GO" id="GO:0046872">
    <property type="term" value="F:metal ion binding"/>
    <property type="evidence" value="ECO:0007669"/>
    <property type="project" value="UniProtKB-UniRule"/>
</dbReference>
<dbReference type="Pfam" id="PF01432">
    <property type="entry name" value="Peptidase_M3"/>
    <property type="match status" value="1"/>
</dbReference>
<sequence length="687" mass="78576">MTQTAPAPSLDFSINADQVEKITSDIIAEELAANDLVASLKPEEQTYENIVVRLARIENELSGKAQLVSSLSQISPDAAVREASVAAETKYDQFSIDQSMRHDIYSVITSYIAKTDLDSLDAEDARLLRKMERSFRRNGLHLSEEKRNEFKELRKRLSEVCIEFNKNWARESSTVKFTKVMDTFYPKRLNSHAVTIDGLKTEEENGVTKYILTMKYPGKWLEHLHDIALNILKLCKNENTRKIHATAYESRNKENIPLLEEAVKLRRQAAKILGYKSHADYVLEVKMAKTVNAVDKFLKDLAERLHEPGLKEIEELKEIKKTEKASRGEKFDGSFNAWDSSYYQRILLENEYSVDQEEIKKFFSLETTIQKMLDIYEKVLGLKFVKVPADKAVVWHPDVQLFECWDAVEDKSFSGFMYLDLFPRENKYPHAACFPLQPSYIAQDGERVAPIAAMVANFTKPTTDKPSLLKHDEVITLFHELGHVMHHLCSRTKYARFHGTSVEGDFVEAPSQMLENWCYDPKSLKYLTSHFKTGEPISDEIIDRIVKAKNVDAAMLNLRQLFFGIYDMTIHTSDDESLDTSKVYNDLREKISLIAAPEGSFGQAAFGHLMGGYDAGYYGYMWSKVFSSDMYFSKFEKDTLSSEVGFSYRKNILEKGSSKDGMDLLKTFLGREPSSDAFMREDIGISN</sequence>
<keyword evidence="6 7" id="KW-0482">Metalloprotease</keyword>
<dbReference type="Gene3D" id="3.40.390.10">
    <property type="entry name" value="Collagenase (Catalytic Domain)"/>
    <property type="match status" value="1"/>
</dbReference>
<dbReference type="GO" id="GO:0004222">
    <property type="term" value="F:metalloendopeptidase activity"/>
    <property type="evidence" value="ECO:0007669"/>
    <property type="project" value="InterPro"/>
</dbReference>
<keyword evidence="10" id="KW-1185">Reference proteome</keyword>
<reference evidence="9" key="1">
    <citation type="submission" date="2020-12" db="EMBL/GenBank/DDBJ databases">
        <title>Metabolic potential, ecology and presence of endohyphal bacteria is reflected in genomic diversity of Mucoromycotina.</title>
        <authorList>
            <person name="Muszewska A."/>
            <person name="Okrasinska A."/>
            <person name="Steczkiewicz K."/>
            <person name="Drgas O."/>
            <person name="Orlowska M."/>
            <person name="Perlinska-Lenart U."/>
            <person name="Aleksandrzak-Piekarczyk T."/>
            <person name="Szatraj K."/>
            <person name="Zielenkiewicz U."/>
            <person name="Pilsyk S."/>
            <person name="Malc E."/>
            <person name="Mieczkowski P."/>
            <person name="Kruszewska J.S."/>
            <person name="Biernat P."/>
            <person name="Pawlowska J."/>
        </authorList>
    </citation>
    <scope>NUCLEOTIDE SEQUENCE</scope>
    <source>
        <strain evidence="9">CBS 226.32</strain>
    </source>
</reference>
<evidence type="ECO:0000313" key="10">
    <source>
        <dbReference type="Proteomes" id="UP000650833"/>
    </source>
</evidence>
<evidence type="ECO:0000259" key="8">
    <source>
        <dbReference type="Pfam" id="PF01432"/>
    </source>
</evidence>
<dbReference type="InterPro" id="IPR045090">
    <property type="entry name" value="Pept_M3A_M3B"/>
</dbReference>
<dbReference type="GO" id="GO:0006508">
    <property type="term" value="P:proteolysis"/>
    <property type="evidence" value="ECO:0007669"/>
    <property type="project" value="UniProtKB-KW"/>
</dbReference>
<accession>A0A8H7R0Z4</accession>
<dbReference type="InterPro" id="IPR024080">
    <property type="entry name" value="Neurolysin/TOP_N"/>
</dbReference>
<dbReference type="OrthoDB" id="534666at2759"/>
<evidence type="ECO:0000256" key="5">
    <source>
        <dbReference type="ARBA" id="ARBA00022833"/>
    </source>
</evidence>
<organism evidence="9 10">
    <name type="scientific">Mucor plumbeus</name>
    <dbReference type="NCBI Taxonomy" id="97098"/>
    <lineage>
        <taxon>Eukaryota</taxon>
        <taxon>Fungi</taxon>
        <taxon>Fungi incertae sedis</taxon>
        <taxon>Mucoromycota</taxon>
        <taxon>Mucoromycotina</taxon>
        <taxon>Mucoromycetes</taxon>
        <taxon>Mucorales</taxon>
        <taxon>Mucorineae</taxon>
        <taxon>Mucoraceae</taxon>
        <taxon>Mucor</taxon>
    </lineage>
</organism>
<dbReference type="Gene3D" id="1.20.1050.40">
    <property type="entry name" value="Endopeptidase. Chain P, domain 1"/>
    <property type="match status" value="1"/>
</dbReference>
<keyword evidence="5 7" id="KW-0862">Zinc</keyword>
<dbReference type="PANTHER" id="PTHR11804:SF84">
    <property type="entry name" value="SACCHAROLYSIN"/>
    <property type="match status" value="1"/>
</dbReference>
<dbReference type="PANTHER" id="PTHR11804">
    <property type="entry name" value="PROTEASE M3 THIMET OLIGOPEPTIDASE-RELATED"/>
    <property type="match status" value="1"/>
</dbReference>
<evidence type="ECO:0000256" key="7">
    <source>
        <dbReference type="RuleBase" id="RU003435"/>
    </source>
</evidence>
<dbReference type="SUPFAM" id="SSF55486">
    <property type="entry name" value="Metalloproteases ('zincins'), catalytic domain"/>
    <property type="match status" value="1"/>
</dbReference>
<comment type="similarity">
    <text evidence="1 7">Belongs to the peptidase M3 family.</text>
</comment>
<dbReference type="Proteomes" id="UP000650833">
    <property type="component" value="Unassembled WGS sequence"/>
</dbReference>
<keyword evidence="4 7" id="KW-0378">Hydrolase</keyword>
<keyword evidence="2 7" id="KW-0645">Protease</keyword>
<dbReference type="EMBL" id="JAEPRC010000262">
    <property type="protein sequence ID" value="KAG2202248.1"/>
    <property type="molecule type" value="Genomic_DNA"/>
</dbReference>